<feature type="transmembrane region" description="Helical" evidence="1">
    <location>
        <begin position="42"/>
        <end position="63"/>
    </location>
</feature>
<dbReference type="Proteomes" id="UP000052068">
    <property type="component" value="Unassembled WGS sequence"/>
</dbReference>
<feature type="transmembrane region" description="Helical" evidence="1">
    <location>
        <begin position="98"/>
        <end position="119"/>
    </location>
</feature>
<proteinExistence type="predicted"/>
<sequence length="126" mass="13488">MVTTVNGLSRMFAAISASVPVLIFAQVLLAGLSIYYDGSLLSIHKGLGIFIATPIVSLVVFALRYDNLRPNLGRALVLLGLYCLQVALMSIGRETGNGFLQALHVANAFVMGAFSDFAARQARSLR</sequence>
<reference evidence="2 3" key="1">
    <citation type="submission" date="2015-03" db="EMBL/GenBank/DDBJ databases">
        <title>Draft Genome Sequences of Agrobacterium nepotum Strain 39/7T (= CFBP 7436T = LMG 26435T) and Agrobacterium sp. Strain KFB 330 (= CFBP 8308 = LMG 28674).</title>
        <authorList>
            <person name="Kuzmanovic N."/>
            <person name="Pulawska J."/>
            <person name="Obradovic A."/>
        </authorList>
    </citation>
    <scope>NUCLEOTIDE SEQUENCE [LARGE SCALE GENOMIC DNA]</scope>
    <source>
        <strain evidence="2 3">39/7</strain>
    </source>
</reference>
<dbReference type="InterPro" id="IPR046192">
    <property type="entry name" value="DUF6220"/>
</dbReference>
<name>A0ABR5CU36_9HYPH</name>
<feature type="transmembrane region" description="Helical" evidence="1">
    <location>
        <begin position="75"/>
        <end position="92"/>
    </location>
</feature>
<evidence type="ECO:0000256" key="1">
    <source>
        <dbReference type="SAM" id="Phobius"/>
    </source>
</evidence>
<evidence type="ECO:0000313" key="3">
    <source>
        <dbReference type="Proteomes" id="UP000052068"/>
    </source>
</evidence>
<gene>
    <name evidence="2" type="ORF">RS75_07700</name>
</gene>
<dbReference type="RefSeq" id="WP_045018961.1">
    <property type="nucleotide sequence ID" value="NZ_JWJH01000006.1"/>
</dbReference>
<protein>
    <submittedName>
        <fullName evidence="2">Uncharacterized protein</fullName>
    </submittedName>
</protein>
<accession>A0ABR5CU36</accession>
<organism evidence="2 3">
    <name type="scientific">Rhizobium nepotum 39/7</name>
    <dbReference type="NCBI Taxonomy" id="1368418"/>
    <lineage>
        <taxon>Bacteria</taxon>
        <taxon>Pseudomonadati</taxon>
        <taxon>Pseudomonadota</taxon>
        <taxon>Alphaproteobacteria</taxon>
        <taxon>Hyphomicrobiales</taxon>
        <taxon>Rhizobiaceae</taxon>
        <taxon>Rhizobium/Agrobacterium group</taxon>
        <taxon>Rhizobium</taxon>
    </lineage>
</organism>
<dbReference type="EMBL" id="JWJH01000006">
    <property type="protein sequence ID" value="KJF68353.1"/>
    <property type="molecule type" value="Genomic_DNA"/>
</dbReference>
<dbReference type="Pfam" id="PF19728">
    <property type="entry name" value="DUF6220"/>
    <property type="match status" value="1"/>
</dbReference>
<comment type="caution">
    <text evidence="2">The sequence shown here is derived from an EMBL/GenBank/DDBJ whole genome shotgun (WGS) entry which is preliminary data.</text>
</comment>
<evidence type="ECO:0000313" key="2">
    <source>
        <dbReference type="EMBL" id="KJF68353.1"/>
    </source>
</evidence>
<keyword evidence="1" id="KW-0472">Membrane</keyword>
<keyword evidence="3" id="KW-1185">Reference proteome</keyword>
<feature type="transmembrane region" description="Helical" evidence="1">
    <location>
        <begin position="12"/>
        <end position="36"/>
    </location>
</feature>
<keyword evidence="1" id="KW-1133">Transmembrane helix</keyword>
<keyword evidence="1" id="KW-0812">Transmembrane</keyword>